<organism evidence="4 5">
    <name type="scientific">Vibrio hepatarius</name>
    <dbReference type="NCBI Taxonomy" id="171383"/>
    <lineage>
        <taxon>Bacteria</taxon>
        <taxon>Pseudomonadati</taxon>
        <taxon>Pseudomonadota</taxon>
        <taxon>Gammaproteobacteria</taxon>
        <taxon>Vibrionales</taxon>
        <taxon>Vibrionaceae</taxon>
        <taxon>Vibrio</taxon>
        <taxon>Vibrio oreintalis group</taxon>
    </lineage>
</organism>
<sequence>MKINFHLDKKNKPQHESGMKVVYGHAKRGGYRLRWYLILAIVISPVVVMSYYLFRSQVLITAPGIITSHPLVITAKEAGIIAPLPINVGEQIKAEQSLLLMNDNILAKEVDFLEGELAQLEEHLEQDRSSEAIYQRAISTTQSDVNKVGKILNKYETYRAKGQVSEVDYAAVVNVNNALNNQLSGQRIAYIESQRRLKELELAGAITQQYRSLKKELVAKKAQQDNLNIRAPYDGRVIDIHVREGQRVSENYPLVTISKNVTPDITAFLDPKHLKYGEIGVSADVKFPDGKVYAATVYSPVEVVNKLPSELQKPFEGQPAYLKVTLSFDEPIETERWIEGVEVEVIF</sequence>
<evidence type="ECO:0000259" key="3">
    <source>
        <dbReference type="Pfam" id="PF25973"/>
    </source>
</evidence>
<evidence type="ECO:0000313" key="5">
    <source>
        <dbReference type="Proteomes" id="UP000037530"/>
    </source>
</evidence>
<dbReference type="PATRIC" id="fig|171383.3.peg.4503"/>
<accession>A0A0M0HQE5</accession>
<dbReference type="PANTHER" id="PTHR30386:SF28">
    <property type="entry name" value="EXPORTED PROTEIN"/>
    <property type="match status" value="1"/>
</dbReference>
<dbReference type="Proteomes" id="UP000037530">
    <property type="component" value="Unassembled WGS sequence"/>
</dbReference>
<reference evidence="5" key="1">
    <citation type="submission" date="2015-08" db="EMBL/GenBank/DDBJ databases">
        <title>Vibrio galatheae sp. nov., a novel member of the Vibrionaceae family isolated from the Solomon Islands.</title>
        <authorList>
            <person name="Giubergia S."/>
            <person name="Machado H."/>
            <person name="Mateiu R.V."/>
            <person name="Gram L."/>
        </authorList>
    </citation>
    <scope>NUCLEOTIDE SEQUENCE [LARGE SCALE GENOMIC DNA]</scope>
    <source>
        <strain evidence="5">DSM 19134</strain>
    </source>
</reference>
<dbReference type="EMBL" id="LHPI01000055">
    <property type="protein sequence ID" value="KOO03843.1"/>
    <property type="molecule type" value="Genomic_DNA"/>
</dbReference>
<keyword evidence="2" id="KW-0812">Transmembrane</keyword>
<dbReference type="Pfam" id="PF25973">
    <property type="entry name" value="BSH_CzcB"/>
    <property type="match status" value="1"/>
</dbReference>
<feature type="coiled-coil region" evidence="1">
    <location>
        <begin position="103"/>
        <end position="130"/>
    </location>
</feature>
<evidence type="ECO:0000313" key="4">
    <source>
        <dbReference type="EMBL" id="KOO03843.1"/>
    </source>
</evidence>
<dbReference type="OrthoDB" id="3084at2"/>
<evidence type="ECO:0000256" key="2">
    <source>
        <dbReference type="SAM" id="Phobius"/>
    </source>
</evidence>
<dbReference type="InterPro" id="IPR011053">
    <property type="entry name" value="Single_hybrid_motif"/>
</dbReference>
<evidence type="ECO:0000256" key="1">
    <source>
        <dbReference type="SAM" id="Coils"/>
    </source>
</evidence>
<proteinExistence type="predicted"/>
<keyword evidence="2" id="KW-1133">Transmembrane helix</keyword>
<dbReference type="Gene3D" id="2.40.50.100">
    <property type="match status" value="1"/>
</dbReference>
<dbReference type="InterPro" id="IPR058647">
    <property type="entry name" value="BSH_CzcB-like"/>
</dbReference>
<dbReference type="InterPro" id="IPR050739">
    <property type="entry name" value="MFP"/>
</dbReference>
<dbReference type="RefSeq" id="WP_053411154.1">
    <property type="nucleotide sequence ID" value="NZ_DAIPHI010000013.1"/>
</dbReference>
<keyword evidence="2" id="KW-0472">Membrane</keyword>
<comment type="caution">
    <text evidence="4">The sequence shown here is derived from an EMBL/GenBank/DDBJ whole genome shotgun (WGS) entry which is preliminary data.</text>
</comment>
<keyword evidence="1" id="KW-0175">Coiled coil</keyword>
<feature type="transmembrane region" description="Helical" evidence="2">
    <location>
        <begin position="35"/>
        <end position="54"/>
    </location>
</feature>
<keyword evidence="5" id="KW-1185">Reference proteome</keyword>
<feature type="domain" description="CzcB-like barrel-sandwich hybrid" evidence="3">
    <location>
        <begin position="72"/>
        <end position="258"/>
    </location>
</feature>
<dbReference type="AlphaFoldDB" id="A0A0M0HQE5"/>
<gene>
    <name evidence="4" type="ORF">AKJ31_22110</name>
</gene>
<protein>
    <submittedName>
        <fullName evidence="4">Hemolysin D</fullName>
    </submittedName>
</protein>
<dbReference type="STRING" id="171383.AKJ31_22110"/>
<dbReference type="SUPFAM" id="SSF51230">
    <property type="entry name" value="Single hybrid motif"/>
    <property type="match status" value="1"/>
</dbReference>
<dbReference type="PANTHER" id="PTHR30386">
    <property type="entry name" value="MEMBRANE FUSION SUBUNIT OF EMRAB-TOLC MULTIDRUG EFFLUX PUMP"/>
    <property type="match status" value="1"/>
</dbReference>
<name>A0A0M0HQE5_9VIBR</name>